<name>A0A0C1GHY7_9NEIS</name>
<gene>
    <name evidence="1" type="ORF">MCC93_23730</name>
</gene>
<proteinExistence type="predicted"/>
<evidence type="ECO:0000313" key="2">
    <source>
        <dbReference type="Proteomes" id="UP000031390"/>
    </source>
</evidence>
<comment type="caution">
    <text evidence="1">The sequence shown here is derived from an EMBL/GenBank/DDBJ whole genome shotgun (WGS) entry which is preliminary data.</text>
</comment>
<accession>A0A0C1GHY7</accession>
<dbReference type="AlphaFoldDB" id="A0A0C1GHY7"/>
<dbReference type="Proteomes" id="UP000031390">
    <property type="component" value="Unassembled WGS sequence"/>
</dbReference>
<evidence type="ECO:0000313" key="1">
    <source>
        <dbReference type="EMBL" id="KIC06195.1"/>
    </source>
</evidence>
<reference evidence="1 2" key="1">
    <citation type="submission" date="2014-12" db="EMBL/GenBank/DDBJ databases">
        <title>Genome sequence of Morococcus cerebrosus.</title>
        <authorList>
            <person name="Shin S.-K."/>
            <person name="Yi H."/>
        </authorList>
    </citation>
    <scope>NUCLEOTIDE SEQUENCE [LARGE SCALE GENOMIC DNA]</scope>
    <source>
        <strain evidence="1 2">CIP 81.93</strain>
    </source>
</reference>
<dbReference type="EMBL" id="JUFZ01000115">
    <property type="protein sequence ID" value="KIC06195.1"/>
    <property type="molecule type" value="Genomic_DNA"/>
</dbReference>
<sequence length="49" mass="5718">MALNDIGLISNHDKARKLQTVSKQRSSENTYVCVFRRPYILRSIRGAYF</sequence>
<protein>
    <submittedName>
        <fullName evidence="1">Uncharacterized protein</fullName>
    </submittedName>
</protein>
<organism evidence="1 2">
    <name type="scientific">Morococcus cerebrosus</name>
    <dbReference type="NCBI Taxonomy" id="1056807"/>
    <lineage>
        <taxon>Bacteria</taxon>
        <taxon>Pseudomonadati</taxon>
        <taxon>Pseudomonadota</taxon>
        <taxon>Betaproteobacteria</taxon>
        <taxon>Neisseriales</taxon>
        <taxon>Neisseriaceae</taxon>
        <taxon>Morococcus</taxon>
    </lineage>
</organism>